<accession>A0ABW8SNG6</accession>
<evidence type="ECO:0000313" key="1">
    <source>
        <dbReference type="EMBL" id="MFL0197605.1"/>
    </source>
</evidence>
<gene>
    <name evidence="1" type="ORF">ACJDU8_18840</name>
</gene>
<protein>
    <submittedName>
        <fullName evidence="1">Uncharacterized protein</fullName>
    </submittedName>
</protein>
<organism evidence="1 2">
    <name type="scientific">Candidatus Clostridium eludens</name>
    <dbReference type="NCBI Taxonomy" id="3381663"/>
    <lineage>
        <taxon>Bacteria</taxon>
        <taxon>Bacillati</taxon>
        <taxon>Bacillota</taxon>
        <taxon>Clostridia</taxon>
        <taxon>Eubacteriales</taxon>
        <taxon>Clostridiaceae</taxon>
        <taxon>Clostridium</taxon>
    </lineage>
</organism>
<sequence length="79" mass="9378">MSKGISIIKDCSTADDMEFYFLEKDIDIIAKIFKARITGKNINPASRKNLRLFRWYKELKTYRKHRANTQIQQLKIQAI</sequence>
<proteinExistence type="predicted"/>
<keyword evidence="2" id="KW-1185">Reference proteome</keyword>
<reference evidence="1 2" key="1">
    <citation type="submission" date="2024-11" db="EMBL/GenBank/DDBJ databases">
        <authorList>
            <person name="Heng Y.C."/>
            <person name="Lim A.C.H."/>
            <person name="Lee J.K.Y."/>
            <person name="Kittelmann S."/>
        </authorList>
    </citation>
    <scope>NUCLEOTIDE SEQUENCE [LARGE SCALE GENOMIC DNA]</scope>
    <source>
        <strain evidence="1 2">WILCCON 0269</strain>
    </source>
</reference>
<dbReference type="Proteomes" id="UP001623660">
    <property type="component" value="Unassembled WGS sequence"/>
</dbReference>
<dbReference type="RefSeq" id="WP_406793710.1">
    <property type="nucleotide sequence ID" value="NZ_JBJHZX010000034.1"/>
</dbReference>
<dbReference type="EMBL" id="JBJHZX010000034">
    <property type="protein sequence ID" value="MFL0197605.1"/>
    <property type="molecule type" value="Genomic_DNA"/>
</dbReference>
<name>A0ABW8SNG6_9CLOT</name>
<comment type="caution">
    <text evidence="1">The sequence shown here is derived from an EMBL/GenBank/DDBJ whole genome shotgun (WGS) entry which is preliminary data.</text>
</comment>
<evidence type="ECO:0000313" key="2">
    <source>
        <dbReference type="Proteomes" id="UP001623660"/>
    </source>
</evidence>